<feature type="compositionally biased region" description="Basic and acidic residues" evidence="1">
    <location>
        <begin position="87"/>
        <end position="99"/>
    </location>
</feature>
<evidence type="ECO:0000256" key="1">
    <source>
        <dbReference type="SAM" id="MobiDB-lite"/>
    </source>
</evidence>
<sequence length="126" mass="14909">MSKIKNYNRTIENVKDFEIVEVSVPEEWIKEIKVEDILQNPEKFQELSANFSSTMQETSEDPELELNDKDQVDVEVDEFKTEEDEPLELKLKDGKKSDPELDFPEGVDPEIEEFEEEDFEDYKTNR</sequence>
<dbReference type="RefSeq" id="WP_107013834.1">
    <property type="nucleotide sequence ID" value="NZ_CP028136.1"/>
</dbReference>
<dbReference type="KEGG" id="grs:C7S20_18425"/>
<organism evidence="2 3">
    <name type="scientific">Christiangramia fulva</name>
    <dbReference type="NCBI Taxonomy" id="2126553"/>
    <lineage>
        <taxon>Bacteria</taxon>
        <taxon>Pseudomonadati</taxon>
        <taxon>Bacteroidota</taxon>
        <taxon>Flavobacteriia</taxon>
        <taxon>Flavobacteriales</taxon>
        <taxon>Flavobacteriaceae</taxon>
        <taxon>Christiangramia</taxon>
    </lineage>
</organism>
<dbReference type="OrthoDB" id="9970087at2"/>
<dbReference type="Proteomes" id="UP000241507">
    <property type="component" value="Chromosome"/>
</dbReference>
<proteinExistence type="predicted"/>
<dbReference type="AlphaFoldDB" id="A0A2R3ZA35"/>
<protein>
    <submittedName>
        <fullName evidence="2">Uncharacterized protein</fullName>
    </submittedName>
</protein>
<keyword evidence="3" id="KW-1185">Reference proteome</keyword>
<accession>A0A2R3ZA35</accession>
<evidence type="ECO:0000313" key="2">
    <source>
        <dbReference type="EMBL" id="AVR47064.1"/>
    </source>
</evidence>
<gene>
    <name evidence="2" type="ORF">C7S20_18425</name>
</gene>
<name>A0A2R3ZA35_9FLAO</name>
<feature type="compositionally biased region" description="Acidic residues" evidence="1">
    <location>
        <begin position="100"/>
        <end position="120"/>
    </location>
</feature>
<dbReference type="EMBL" id="CP028136">
    <property type="protein sequence ID" value="AVR47064.1"/>
    <property type="molecule type" value="Genomic_DNA"/>
</dbReference>
<reference evidence="3" key="1">
    <citation type="submission" date="2018-03" db="EMBL/GenBank/DDBJ databases">
        <title>Gramella fulva sp. nov., isolated from a dry surface of tidal flat.</title>
        <authorList>
            <person name="Hwang S.H."/>
            <person name="Hwang W.M."/>
            <person name="Kang K."/>
            <person name="Ahn T.-Y."/>
        </authorList>
    </citation>
    <scope>NUCLEOTIDE SEQUENCE [LARGE SCALE GENOMIC DNA]</scope>
    <source>
        <strain evidence="3">SH35</strain>
    </source>
</reference>
<evidence type="ECO:0000313" key="3">
    <source>
        <dbReference type="Proteomes" id="UP000241507"/>
    </source>
</evidence>
<feature type="region of interest" description="Disordered" evidence="1">
    <location>
        <begin position="78"/>
        <end position="126"/>
    </location>
</feature>